<dbReference type="EMBL" id="FCOE02000068">
    <property type="protein sequence ID" value="SAL01622.1"/>
    <property type="molecule type" value="Genomic_DNA"/>
</dbReference>
<keyword evidence="2" id="KW-1185">Reference proteome</keyword>
<proteinExistence type="predicted"/>
<dbReference type="AlphaFoldDB" id="A0A158E439"/>
<evidence type="ECO:0000313" key="1">
    <source>
        <dbReference type="EMBL" id="SAL01622.1"/>
    </source>
</evidence>
<accession>A0A158E439</accession>
<protein>
    <submittedName>
        <fullName evidence="1">Uncharacterized protein</fullName>
    </submittedName>
</protein>
<organism evidence="1 2">
    <name type="scientific">Caballeronia pedi</name>
    <dbReference type="NCBI Taxonomy" id="1777141"/>
    <lineage>
        <taxon>Bacteria</taxon>
        <taxon>Pseudomonadati</taxon>
        <taxon>Pseudomonadota</taxon>
        <taxon>Betaproteobacteria</taxon>
        <taxon>Burkholderiales</taxon>
        <taxon>Burkholderiaceae</taxon>
        <taxon>Caballeronia</taxon>
    </lineage>
</organism>
<evidence type="ECO:0000313" key="2">
    <source>
        <dbReference type="Proteomes" id="UP000054911"/>
    </source>
</evidence>
<dbReference type="OrthoDB" id="3541267at2"/>
<gene>
    <name evidence="1" type="ORF">AWB80_08168</name>
</gene>
<dbReference type="STRING" id="1777141.AWB80_08168"/>
<name>A0A158E439_9BURK</name>
<comment type="caution">
    <text evidence="1">The sequence shown here is derived from an EMBL/GenBank/DDBJ whole genome shotgun (WGS) entry which is preliminary data.</text>
</comment>
<reference evidence="1" key="1">
    <citation type="submission" date="2016-01" db="EMBL/GenBank/DDBJ databases">
        <authorList>
            <person name="Peeters C."/>
        </authorList>
    </citation>
    <scope>NUCLEOTIDE SEQUENCE [LARGE SCALE GENOMIC DNA]</scope>
    <source>
        <strain evidence="1">LMG 29323</strain>
    </source>
</reference>
<dbReference type="Proteomes" id="UP000054911">
    <property type="component" value="Unassembled WGS sequence"/>
</dbReference>
<dbReference type="RefSeq" id="WP_061180334.1">
    <property type="nucleotide sequence ID" value="NZ_FCOE02000068.1"/>
</dbReference>
<sequence length="272" mass="30541">MSPELYTFLMSVDDSLNELTPLEVLHGSPFREHSDIEPCQQRILDLPRKERNAKVFTLWRMHEADERDRAAPAQSGSRAVETFADHFSTSHGHHVDDELNPDPVEHWWTFDRDALAAFARAILAAPHAGEWDAVRMEALWGVLMCQVIETSSESYLALKCVGIPPTAQEFAGAVNRMLDGTPAAPSALADVLAERKRQDEQWGGQDVDDTRRPAHWIAYIAKQVNKADRAWIEHHRGEVAELDIAEIRERLVKTAALAVAAIESIDRKGAQR</sequence>